<dbReference type="SUPFAM" id="SSF57756">
    <property type="entry name" value="Retrovirus zinc finger-like domains"/>
    <property type="match status" value="1"/>
</dbReference>
<evidence type="ECO:0000313" key="5">
    <source>
        <dbReference type="Proteomes" id="UP001219525"/>
    </source>
</evidence>
<name>A0AAD6VDB4_9AGAR</name>
<accession>A0AAD6VDB4</accession>
<dbReference type="GO" id="GO:0006397">
    <property type="term" value="P:mRNA processing"/>
    <property type="evidence" value="ECO:0007669"/>
    <property type="project" value="UniProtKB-KW"/>
</dbReference>
<sequence>MTDNNTKLFKGDNVGENATDFLNSIRRRFLISPTYSEEEKIEYFELSLKDGSYASLWFSKLKAADKKTFKDLTLAFRSQWPAKEMAEKSRGELQEELLDLALDPEVVGVRVEEDGIQEWGHVRWARKVAELGARVDKDGALITQVLKNIPDSLLLQLGPKRDTWAELVQAMKDIPTANMGSLPLQQTPTRGLAAAFSGMTASSPARARDPTRRMLFPAAGAAVKPAQRYRPDPERLQMIRAAAVAIHPRTPAGQAAYAQQITAYTQAHGAGRPSEDRPYPLTPGTVAVGSGECHQCGQIGHFADKCNVAAERRVPDIELRWRQIVQSIISRIGRAQREATAVNIVADASDDADGDVFGPYPSAEYDQLVIEEYLAQGKGRGPSA</sequence>
<evidence type="ECO:0000313" key="4">
    <source>
        <dbReference type="EMBL" id="KAJ7209302.1"/>
    </source>
</evidence>
<reference evidence="4" key="1">
    <citation type="submission" date="2023-03" db="EMBL/GenBank/DDBJ databases">
        <title>Massive genome expansion in bonnet fungi (Mycena s.s.) driven by repeated elements and novel gene families across ecological guilds.</title>
        <authorList>
            <consortium name="Lawrence Berkeley National Laboratory"/>
            <person name="Harder C.B."/>
            <person name="Miyauchi S."/>
            <person name="Viragh M."/>
            <person name="Kuo A."/>
            <person name="Thoen E."/>
            <person name="Andreopoulos B."/>
            <person name="Lu D."/>
            <person name="Skrede I."/>
            <person name="Drula E."/>
            <person name="Henrissat B."/>
            <person name="Morin E."/>
            <person name="Kohler A."/>
            <person name="Barry K."/>
            <person name="LaButti K."/>
            <person name="Morin E."/>
            <person name="Salamov A."/>
            <person name="Lipzen A."/>
            <person name="Mereny Z."/>
            <person name="Hegedus B."/>
            <person name="Baldrian P."/>
            <person name="Stursova M."/>
            <person name="Weitz H."/>
            <person name="Taylor A."/>
            <person name="Grigoriev I.V."/>
            <person name="Nagy L.G."/>
            <person name="Martin F."/>
            <person name="Kauserud H."/>
        </authorList>
    </citation>
    <scope>NUCLEOTIDE SEQUENCE</scope>
    <source>
        <strain evidence="4">9144</strain>
    </source>
</reference>
<protein>
    <recommendedName>
        <fullName evidence="3">CCHC-type domain-containing protein</fullName>
    </recommendedName>
</protein>
<keyword evidence="1" id="KW-0507">mRNA processing</keyword>
<keyword evidence="5" id="KW-1185">Reference proteome</keyword>
<feature type="domain" description="CCHC-type" evidence="3">
    <location>
        <begin position="293"/>
        <end position="306"/>
    </location>
</feature>
<dbReference type="Proteomes" id="UP001219525">
    <property type="component" value="Unassembled WGS sequence"/>
</dbReference>
<keyword evidence="2" id="KW-0479">Metal-binding</keyword>
<dbReference type="GO" id="GO:0008270">
    <property type="term" value="F:zinc ion binding"/>
    <property type="evidence" value="ECO:0007669"/>
    <property type="project" value="UniProtKB-KW"/>
</dbReference>
<dbReference type="GO" id="GO:0003676">
    <property type="term" value="F:nucleic acid binding"/>
    <property type="evidence" value="ECO:0007669"/>
    <property type="project" value="InterPro"/>
</dbReference>
<evidence type="ECO:0000259" key="3">
    <source>
        <dbReference type="PROSITE" id="PS50158"/>
    </source>
</evidence>
<dbReference type="InterPro" id="IPR001878">
    <property type="entry name" value="Znf_CCHC"/>
</dbReference>
<keyword evidence="2" id="KW-0863">Zinc-finger</keyword>
<organism evidence="4 5">
    <name type="scientific">Mycena pura</name>
    <dbReference type="NCBI Taxonomy" id="153505"/>
    <lineage>
        <taxon>Eukaryota</taxon>
        <taxon>Fungi</taxon>
        <taxon>Dikarya</taxon>
        <taxon>Basidiomycota</taxon>
        <taxon>Agaricomycotina</taxon>
        <taxon>Agaricomycetes</taxon>
        <taxon>Agaricomycetidae</taxon>
        <taxon>Agaricales</taxon>
        <taxon>Marasmiineae</taxon>
        <taxon>Mycenaceae</taxon>
        <taxon>Mycena</taxon>
    </lineage>
</organism>
<gene>
    <name evidence="4" type="ORF">GGX14DRAFT_364768</name>
</gene>
<dbReference type="PROSITE" id="PS50158">
    <property type="entry name" value="ZF_CCHC"/>
    <property type="match status" value="1"/>
</dbReference>
<dbReference type="AlphaFoldDB" id="A0AAD6VDB4"/>
<dbReference type="InterPro" id="IPR036875">
    <property type="entry name" value="Znf_CCHC_sf"/>
</dbReference>
<comment type="caution">
    <text evidence="4">The sequence shown here is derived from an EMBL/GenBank/DDBJ whole genome shotgun (WGS) entry which is preliminary data.</text>
</comment>
<keyword evidence="2" id="KW-0862">Zinc</keyword>
<proteinExistence type="predicted"/>
<evidence type="ECO:0000256" key="2">
    <source>
        <dbReference type="PROSITE-ProRule" id="PRU00047"/>
    </source>
</evidence>
<evidence type="ECO:0000256" key="1">
    <source>
        <dbReference type="ARBA" id="ARBA00022664"/>
    </source>
</evidence>
<dbReference type="EMBL" id="JARJCW010000031">
    <property type="protein sequence ID" value="KAJ7209302.1"/>
    <property type="molecule type" value="Genomic_DNA"/>
</dbReference>